<feature type="chain" id="PRO_5023152257" evidence="1">
    <location>
        <begin position="21"/>
        <end position="172"/>
    </location>
</feature>
<dbReference type="Proteomes" id="UP000322080">
    <property type="component" value="Unassembled WGS sequence"/>
</dbReference>
<accession>A0A5D0RQG7</accession>
<dbReference type="EMBL" id="VSIY01000003">
    <property type="protein sequence ID" value="TYB83339.1"/>
    <property type="molecule type" value="Genomic_DNA"/>
</dbReference>
<organism evidence="2 3">
    <name type="scientific">Maritimibacter fusiformis</name>
    <dbReference type="NCBI Taxonomy" id="2603819"/>
    <lineage>
        <taxon>Bacteria</taxon>
        <taxon>Pseudomonadati</taxon>
        <taxon>Pseudomonadota</taxon>
        <taxon>Alphaproteobacteria</taxon>
        <taxon>Rhodobacterales</taxon>
        <taxon>Roseobacteraceae</taxon>
        <taxon>Maritimibacter</taxon>
    </lineage>
</organism>
<protein>
    <submittedName>
        <fullName evidence="2">Uncharacterized protein</fullName>
    </submittedName>
</protein>
<sequence length="172" mass="18372">MKPFAFPFAVFIALALPAHAWEIEEIGTIEIVFADEVIEKPTVIVTNGDEVSPTAFMLLTVGNFSNLSLMSGDANFVIDATFMSHTPGPDTVAVSASVTYSPDGNMQFWLSEGAPEALDLTFTTLTIDGDEGHAVGNFSGLLCFADGLGAEADPGNCRPVEGRFDTPFFIER</sequence>
<proteinExistence type="predicted"/>
<name>A0A5D0RQG7_9RHOB</name>
<dbReference type="RefSeq" id="WP_148376429.1">
    <property type="nucleotide sequence ID" value="NZ_VSIY01000003.1"/>
</dbReference>
<dbReference type="AlphaFoldDB" id="A0A5D0RQG7"/>
<comment type="caution">
    <text evidence="2">The sequence shown here is derived from an EMBL/GenBank/DDBJ whole genome shotgun (WGS) entry which is preliminary data.</text>
</comment>
<evidence type="ECO:0000256" key="1">
    <source>
        <dbReference type="SAM" id="SignalP"/>
    </source>
</evidence>
<feature type="signal peptide" evidence="1">
    <location>
        <begin position="1"/>
        <end position="20"/>
    </location>
</feature>
<evidence type="ECO:0000313" key="2">
    <source>
        <dbReference type="EMBL" id="TYB83339.1"/>
    </source>
</evidence>
<keyword evidence="1" id="KW-0732">Signal</keyword>
<keyword evidence="3" id="KW-1185">Reference proteome</keyword>
<evidence type="ECO:0000313" key="3">
    <source>
        <dbReference type="Proteomes" id="UP000322080"/>
    </source>
</evidence>
<gene>
    <name evidence="2" type="ORF">FVF75_03955</name>
</gene>
<reference evidence="2 3" key="1">
    <citation type="submission" date="2019-08" db="EMBL/GenBank/DDBJ databases">
        <title>Identification of a novel species of the genus Boseongicola.</title>
        <authorList>
            <person name="Zhang X.-Q."/>
        </authorList>
    </citation>
    <scope>NUCLEOTIDE SEQUENCE [LARGE SCALE GENOMIC DNA]</scope>
    <source>
        <strain evidence="2 3">HY14</strain>
    </source>
</reference>